<accession>A0A852WEV3</accession>
<evidence type="ECO:0000313" key="2">
    <source>
        <dbReference type="EMBL" id="NYG07309.1"/>
    </source>
</evidence>
<protein>
    <submittedName>
        <fullName evidence="2">Uncharacterized protein</fullName>
    </submittedName>
</protein>
<proteinExistence type="predicted"/>
<dbReference type="EMBL" id="JACCAB010000001">
    <property type="protein sequence ID" value="NYG07309.1"/>
    <property type="molecule type" value="Genomic_DNA"/>
</dbReference>
<reference evidence="2 3" key="1">
    <citation type="submission" date="2020-07" db="EMBL/GenBank/DDBJ databases">
        <title>Sequencing the genomes of 1000 actinobacteria strains.</title>
        <authorList>
            <person name="Klenk H.-P."/>
        </authorList>
    </citation>
    <scope>NUCLEOTIDE SEQUENCE [LARGE SCALE GENOMIC DNA]</scope>
    <source>
        <strain evidence="2 3">DSM 23987</strain>
    </source>
</reference>
<evidence type="ECO:0000256" key="1">
    <source>
        <dbReference type="SAM" id="SignalP"/>
    </source>
</evidence>
<comment type="caution">
    <text evidence="2">The sequence shown here is derived from an EMBL/GenBank/DDBJ whole genome shotgun (WGS) entry which is preliminary data.</text>
</comment>
<feature type="chain" id="PRO_5032987757" evidence="1">
    <location>
        <begin position="31"/>
        <end position="154"/>
    </location>
</feature>
<evidence type="ECO:0000313" key="3">
    <source>
        <dbReference type="Proteomes" id="UP000573599"/>
    </source>
</evidence>
<keyword evidence="1" id="KW-0732">Signal</keyword>
<organism evidence="2 3">
    <name type="scientific">Pedococcus badiiscoriae</name>
    <dbReference type="NCBI Taxonomy" id="642776"/>
    <lineage>
        <taxon>Bacteria</taxon>
        <taxon>Bacillati</taxon>
        <taxon>Actinomycetota</taxon>
        <taxon>Actinomycetes</taxon>
        <taxon>Micrococcales</taxon>
        <taxon>Intrasporangiaceae</taxon>
        <taxon>Pedococcus</taxon>
    </lineage>
</organism>
<feature type="signal peptide" evidence="1">
    <location>
        <begin position="1"/>
        <end position="30"/>
    </location>
</feature>
<name>A0A852WEV3_9MICO</name>
<dbReference type="RefSeq" id="WP_202881216.1">
    <property type="nucleotide sequence ID" value="NZ_JACCAB010000001.1"/>
</dbReference>
<keyword evidence="3" id="KW-1185">Reference proteome</keyword>
<dbReference type="Proteomes" id="UP000573599">
    <property type="component" value="Unassembled WGS sequence"/>
</dbReference>
<sequence length="154" mass="14845">MTTSQRWTRRLSTSAAGTAALLLVGGVAYATWSATGAGSGASAVGTTTPLTAVAVISATLYPGSSADLTVMVSNPNQRPVTVTSIAATGVIIASAGCTAPGVTAALPATVSVTIPAGGSAPIVLTKAVSMSTSSSSDCQGATFTIPLRATGQTA</sequence>
<dbReference type="AlphaFoldDB" id="A0A852WEV3"/>
<gene>
    <name evidence="2" type="ORF">BJ986_001796</name>
</gene>